<protein>
    <submittedName>
        <fullName evidence="3">Esterase EstB</fullName>
    </submittedName>
</protein>
<reference evidence="3" key="1">
    <citation type="submission" date="2014-07" db="EMBL/GenBank/DDBJ databases">
        <authorList>
            <person name="Urmite Genomes Urmite Genomes"/>
        </authorList>
    </citation>
    <scope>NUCLEOTIDE SEQUENCE</scope>
    <source>
        <strain evidence="3">11W110_air</strain>
    </source>
</reference>
<evidence type="ECO:0000259" key="2">
    <source>
        <dbReference type="Pfam" id="PF00144"/>
    </source>
</evidence>
<proteinExistence type="predicted"/>
<dbReference type="InterPro" id="IPR001466">
    <property type="entry name" value="Beta-lactam-related"/>
</dbReference>
<gene>
    <name evidence="3" type="primary">estB</name>
    <name evidence="3" type="ORF">BN1051_00482</name>
</gene>
<dbReference type="AlphaFoldDB" id="A0A078MLM7"/>
<sequence length="371" mass="38391">MDVTARLQDLLDAAVADGYTASAVCAAAVDGEALPVVASGLALRFGADGRVLPPAGQVPATPQTRYDLASVTKPFSALALLALVRDGLLDLDEPVAARLPAFAAPGGTADPRRRAVTLQHLLTHTSGLPGTWTGWRQRWPGRPEALDSLLSVPLAAAPGTVFTYSCVGYNTAMALAEAATGSSWPDLVHRLVLEPLALTGQITFRPRPSDCAATECGTADGRPLVRGEVHDESAWAMGGAAANAGLFGTAAGVLRFAEALRGGVPRLLPAPLAGLFWDDGLDAVLGPASAAARSAAGYGQTLGLRIGQLGWMGRKATAARGHNGFTGTAFLTDRRHRISVVLLANRVHPSRTGPDFAPIRAMVNEAVYASS</sequence>
<accession>A0A078MLM7</accession>
<dbReference type="InterPro" id="IPR012338">
    <property type="entry name" value="Beta-lactam/transpept-like"/>
</dbReference>
<dbReference type="Gene3D" id="3.40.710.10">
    <property type="entry name" value="DD-peptidase/beta-lactamase superfamily"/>
    <property type="match status" value="1"/>
</dbReference>
<keyword evidence="1" id="KW-0378">Hydrolase</keyword>
<dbReference type="EMBL" id="LN483070">
    <property type="protein sequence ID" value="CEA07169.1"/>
    <property type="molecule type" value="Genomic_DNA"/>
</dbReference>
<organism evidence="3">
    <name type="scientific">Arthrobacter saudimassiliensis</name>
    <dbReference type="NCBI Taxonomy" id="1461584"/>
    <lineage>
        <taxon>Bacteria</taxon>
        <taxon>Bacillati</taxon>
        <taxon>Actinomycetota</taxon>
        <taxon>Actinomycetes</taxon>
        <taxon>Micrococcales</taxon>
        <taxon>Micrococcaceae</taxon>
        <taxon>Arthrobacter</taxon>
    </lineage>
</organism>
<dbReference type="InterPro" id="IPR050789">
    <property type="entry name" value="Diverse_Enzym_Activities"/>
</dbReference>
<evidence type="ECO:0000313" key="3">
    <source>
        <dbReference type="EMBL" id="CEA07169.1"/>
    </source>
</evidence>
<dbReference type="PANTHER" id="PTHR43283">
    <property type="entry name" value="BETA-LACTAMASE-RELATED"/>
    <property type="match status" value="1"/>
</dbReference>
<dbReference type="GO" id="GO:0016787">
    <property type="term" value="F:hydrolase activity"/>
    <property type="evidence" value="ECO:0007669"/>
    <property type="project" value="UniProtKB-KW"/>
</dbReference>
<evidence type="ECO:0000256" key="1">
    <source>
        <dbReference type="ARBA" id="ARBA00022801"/>
    </source>
</evidence>
<feature type="domain" description="Beta-lactamase-related" evidence="2">
    <location>
        <begin position="40"/>
        <end position="351"/>
    </location>
</feature>
<dbReference type="PANTHER" id="PTHR43283:SF11">
    <property type="entry name" value="BETA-LACTAMASE-RELATED DOMAIN-CONTAINING PROTEIN"/>
    <property type="match status" value="1"/>
</dbReference>
<name>A0A078MLM7_9MICC</name>
<dbReference type="Pfam" id="PF00144">
    <property type="entry name" value="Beta-lactamase"/>
    <property type="match status" value="1"/>
</dbReference>
<dbReference type="SUPFAM" id="SSF56601">
    <property type="entry name" value="beta-lactamase/transpeptidase-like"/>
    <property type="match status" value="1"/>
</dbReference>
<dbReference type="PATRIC" id="fig|1461584.3.peg.474"/>